<dbReference type="PANTHER" id="PTHR30537:SF79">
    <property type="entry name" value="TRANSCRIPTIONAL REGULATOR-RELATED"/>
    <property type="match status" value="1"/>
</dbReference>
<dbReference type="CDD" id="cd08432">
    <property type="entry name" value="PBP2_GcdR_TrpI_HvrB_AmpR_like"/>
    <property type="match status" value="1"/>
</dbReference>
<evidence type="ECO:0000256" key="3">
    <source>
        <dbReference type="ARBA" id="ARBA00023125"/>
    </source>
</evidence>
<evidence type="ECO:0000256" key="2">
    <source>
        <dbReference type="ARBA" id="ARBA00023015"/>
    </source>
</evidence>
<dbReference type="InterPro" id="IPR036390">
    <property type="entry name" value="WH_DNA-bd_sf"/>
</dbReference>
<protein>
    <submittedName>
        <fullName evidence="6">LysR family transcriptional regulator</fullName>
    </submittedName>
</protein>
<dbReference type="PANTHER" id="PTHR30537">
    <property type="entry name" value="HTH-TYPE TRANSCRIPTIONAL REGULATOR"/>
    <property type="match status" value="1"/>
</dbReference>
<accession>A0A6N1VBC4</accession>
<name>A0A6N1VBC4_9HYPH</name>
<dbReference type="Pfam" id="PF00126">
    <property type="entry name" value="HTH_1"/>
    <property type="match status" value="1"/>
</dbReference>
<evidence type="ECO:0000313" key="6">
    <source>
        <dbReference type="EMBL" id="QKV18276.1"/>
    </source>
</evidence>
<dbReference type="AlphaFoldDB" id="A0A6N1VBC4"/>
<gene>
    <name evidence="6" type="ORF">HTY61_07305</name>
</gene>
<dbReference type="InterPro" id="IPR005119">
    <property type="entry name" value="LysR_subst-bd"/>
</dbReference>
<evidence type="ECO:0000313" key="7">
    <source>
        <dbReference type="Proteomes" id="UP000509367"/>
    </source>
</evidence>
<dbReference type="EMBL" id="CP054836">
    <property type="protein sequence ID" value="QKV18276.1"/>
    <property type="molecule type" value="Genomic_DNA"/>
</dbReference>
<dbReference type="Proteomes" id="UP000509367">
    <property type="component" value="Chromosome"/>
</dbReference>
<keyword evidence="7" id="KW-1185">Reference proteome</keyword>
<dbReference type="PROSITE" id="PS50931">
    <property type="entry name" value="HTH_LYSR"/>
    <property type="match status" value="1"/>
</dbReference>
<evidence type="ECO:0000256" key="4">
    <source>
        <dbReference type="ARBA" id="ARBA00023163"/>
    </source>
</evidence>
<proteinExistence type="inferred from homology"/>
<dbReference type="InterPro" id="IPR036388">
    <property type="entry name" value="WH-like_DNA-bd_sf"/>
</dbReference>
<dbReference type="SUPFAM" id="SSF53850">
    <property type="entry name" value="Periplasmic binding protein-like II"/>
    <property type="match status" value="1"/>
</dbReference>
<keyword evidence="4" id="KW-0804">Transcription</keyword>
<dbReference type="Pfam" id="PF03466">
    <property type="entry name" value="LysR_substrate"/>
    <property type="match status" value="1"/>
</dbReference>
<dbReference type="InterPro" id="IPR000847">
    <property type="entry name" value="LysR_HTH_N"/>
</dbReference>
<dbReference type="GO" id="GO:0003700">
    <property type="term" value="F:DNA-binding transcription factor activity"/>
    <property type="evidence" value="ECO:0007669"/>
    <property type="project" value="InterPro"/>
</dbReference>
<dbReference type="GO" id="GO:0006351">
    <property type="term" value="P:DNA-templated transcription"/>
    <property type="evidence" value="ECO:0007669"/>
    <property type="project" value="TreeGrafter"/>
</dbReference>
<organism evidence="6 7">
    <name type="scientific">Oricola thermophila</name>
    <dbReference type="NCBI Taxonomy" id="2742145"/>
    <lineage>
        <taxon>Bacteria</taxon>
        <taxon>Pseudomonadati</taxon>
        <taxon>Pseudomonadota</taxon>
        <taxon>Alphaproteobacteria</taxon>
        <taxon>Hyphomicrobiales</taxon>
        <taxon>Ahrensiaceae</taxon>
        <taxon>Oricola</taxon>
    </lineage>
</organism>
<dbReference type="GO" id="GO:0043565">
    <property type="term" value="F:sequence-specific DNA binding"/>
    <property type="evidence" value="ECO:0007669"/>
    <property type="project" value="TreeGrafter"/>
</dbReference>
<dbReference type="KEGG" id="orm:HTY61_07305"/>
<keyword evidence="2" id="KW-0805">Transcription regulation</keyword>
<keyword evidence="3" id="KW-0238">DNA-binding</keyword>
<dbReference type="Gene3D" id="3.40.190.10">
    <property type="entry name" value="Periplasmic binding protein-like II"/>
    <property type="match status" value="2"/>
</dbReference>
<reference evidence="6 7" key="1">
    <citation type="submission" date="2020-06" db="EMBL/GenBank/DDBJ databases">
        <title>Oricola thermophila sp. nov. isolated from a tidal sediments.</title>
        <authorList>
            <person name="Kwon K.K."/>
            <person name="Yang S.-H."/>
            <person name="Park M.-J."/>
        </authorList>
    </citation>
    <scope>NUCLEOTIDE SEQUENCE [LARGE SCALE GENOMIC DNA]</scope>
    <source>
        <strain evidence="6 7">MEBiC13590</strain>
    </source>
</reference>
<dbReference type="SUPFAM" id="SSF46785">
    <property type="entry name" value="Winged helix' DNA-binding domain"/>
    <property type="match status" value="1"/>
</dbReference>
<feature type="domain" description="HTH lysR-type" evidence="5">
    <location>
        <begin position="13"/>
        <end position="70"/>
    </location>
</feature>
<sequence length="306" mass="32824">MPDKPNPMPRLKVPLNALRAFEAAARLRSIKGAAMELGVTPSAVSHQVKALEAALGVDLLRRVGASLHLTEAGGKLSGQLTGGFYQIASAVEELTAERKNGPVRLTMLPTFAVHWLSPRLSDYPFERAGFELLISTSQAALDLSAGEADAAIRHGRGQWDGLMADLLFDETVTLFAPPGLLDGNNPRATAAGANLFLSQHRKQNWKVWNASLPGGPLEPAAVTIVDSAGLGLKAAADGAGITLAGWEIAQADVQAGRLIPMFEHRIDTGAGYWLVYPEALARDRRIRNLRKWLLEETEACRAPKAC</sequence>
<dbReference type="InterPro" id="IPR058163">
    <property type="entry name" value="LysR-type_TF_proteobact-type"/>
</dbReference>
<comment type="similarity">
    <text evidence="1">Belongs to the LysR transcriptional regulatory family.</text>
</comment>
<evidence type="ECO:0000259" key="5">
    <source>
        <dbReference type="PROSITE" id="PS50931"/>
    </source>
</evidence>
<evidence type="ECO:0000256" key="1">
    <source>
        <dbReference type="ARBA" id="ARBA00009437"/>
    </source>
</evidence>
<dbReference type="Gene3D" id="1.10.10.10">
    <property type="entry name" value="Winged helix-like DNA-binding domain superfamily/Winged helix DNA-binding domain"/>
    <property type="match status" value="1"/>
</dbReference>